<sequence>MTLATCTGSKIACFEFMEDYHTTAITDQYITVITRDGIAWHVPVYDGDTYEVTDSDGNTAIFVV</sequence>
<organism evidence="1 2">
    <name type="scientific">Escherichia phage A5-4</name>
    <dbReference type="NCBI Taxonomy" id="2996162"/>
    <lineage>
        <taxon>Viruses</taxon>
        <taxon>Duplodnaviria</taxon>
        <taxon>Heunggongvirae</taxon>
        <taxon>Uroviricota</taxon>
        <taxon>Caudoviricetes</taxon>
        <taxon>Vequintavirinae</taxon>
    </lineage>
</organism>
<keyword evidence="2" id="KW-1185">Reference proteome</keyword>
<dbReference type="Proteomes" id="UP001236076">
    <property type="component" value="Segment"/>
</dbReference>
<proteinExistence type="predicted"/>
<protein>
    <submittedName>
        <fullName evidence="1">Uncharacterized protein</fullName>
    </submittedName>
</protein>
<evidence type="ECO:0000313" key="2">
    <source>
        <dbReference type="Proteomes" id="UP001236076"/>
    </source>
</evidence>
<evidence type="ECO:0000313" key="1">
    <source>
        <dbReference type="EMBL" id="UZZ64336.1"/>
    </source>
</evidence>
<gene>
    <name evidence="1" type="ORF">A54_96</name>
</gene>
<name>A0AAE9PSK3_9CAUD</name>
<dbReference type="EMBL" id="OP744025">
    <property type="protein sequence ID" value="UZZ64336.1"/>
    <property type="molecule type" value="Genomic_DNA"/>
</dbReference>
<accession>A0AAE9PSK3</accession>
<reference evidence="1 2" key="1">
    <citation type="submission" date="2022-10" db="EMBL/GenBank/DDBJ databases">
        <authorList>
            <person name="Cortes-Martin A."/>
            <person name="Buttimer C.T.H."/>
            <person name="Hill C."/>
        </authorList>
    </citation>
    <scope>NUCLEOTIDE SEQUENCE [LARGE SCALE GENOMIC DNA]</scope>
</reference>